<evidence type="ECO:0000313" key="1">
    <source>
        <dbReference type="EMBL" id="KAI8434855.1"/>
    </source>
</evidence>
<dbReference type="EMBL" id="CM046105">
    <property type="protein sequence ID" value="KAI8434855.1"/>
    <property type="molecule type" value="Genomic_DNA"/>
</dbReference>
<accession>A0ACC0KF60</accession>
<organism evidence="1 2">
    <name type="scientific">Choristoneura fumiferana</name>
    <name type="common">Spruce budworm moth</name>
    <name type="synonym">Archips fumiferana</name>
    <dbReference type="NCBI Taxonomy" id="7141"/>
    <lineage>
        <taxon>Eukaryota</taxon>
        <taxon>Metazoa</taxon>
        <taxon>Ecdysozoa</taxon>
        <taxon>Arthropoda</taxon>
        <taxon>Hexapoda</taxon>
        <taxon>Insecta</taxon>
        <taxon>Pterygota</taxon>
        <taxon>Neoptera</taxon>
        <taxon>Endopterygota</taxon>
        <taxon>Lepidoptera</taxon>
        <taxon>Glossata</taxon>
        <taxon>Ditrysia</taxon>
        <taxon>Tortricoidea</taxon>
        <taxon>Tortricidae</taxon>
        <taxon>Tortricinae</taxon>
        <taxon>Choristoneura</taxon>
    </lineage>
</organism>
<sequence length="94" mass="10501">MRGSKVSPNSSALIAPVFGHTPLYFSSLAYPLALASSYAGLQPDMVTGKRENEQTDRLMVSNYRHPWRPATPEENIALRKLEMAVYCRISSSNR</sequence>
<proteinExistence type="predicted"/>
<protein>
    <submittedName>
        <fullName evidence="1">Uncharacterized protein</fullName>
    </submittedName>
</protein>
<keyword evidence="2" id="KW-1185">Reference proteome</keyword>
<dbReference type="Proteomes" id="UP001064048">
    <property type="component" value="Chromosome 5"/>
</dbReference>
<name>A0ACC0KF60_CHOFU</name>
<evidence type="ECO:0000313" key="2">
    <source>
        <dbReference type="Proteomes" id="UP001064048"/>
    </source>
</evidence>
<reference evidence="1 2" key="1">
    <citation type="journal article" date="2022" name="Genome Biol. Evol.">
        <title>The Spruce Budworm Genome: Reconstructing the Evolutionary History of Antifreeze Proteins.</title>
        <authorList>
            <person name="Beliveau C."/>
            <person name="Gagne P."/>
            <person name="Picq S."/>
            <person name="Vernygora O."/>
            <person name="Keeling C.I."/>
            <person name="Pinkney K."/>
            <person name="Doucet D."/>
            <person name="Wen F."/>
            <person name="Johnston J.S."/>
            <person name="Maaroufi H."/>
            <person name="Boyle B."/>
            <person name="Laroche J."/>
            <person name="Dewar K."/>
            <person name="Juretic N."/>
            <person name="Blackburn G."/>
            <person name="Nisole A."/>
            <person name="Brunet B."/>
            <person name="Brandao M."/>
            <person name="Lumley L."/>
            <person name="Duan J."/>
            <person name="Quan G."/>
            <person name="Lucarotti C.J."/>
            <person name="Roe A.D."/>
            <person name="Sperling F.A.H."/>
            <person name="Levesque R.C."/>
            <person name="Cusson M."/>
        </authorList>
    </citation>
    <scope>NUCLEOTIDE SEQUENCE [LARGE SCALE GENOMIC DNA]</scope>
    <source>
        <strain evidence="1">Glfc:IPQL:Cfum</strain>
    </source>
</reference>
<gene>
    <name evidence="1" type="ORF">MSG28_003346</name>
</gene>
<comment type="caution">
    <text evidence="1">The sequence shown here is derived from an EMBL/GenBank/DDBJ whole genome shotgun (WGS) entry which is preliminary data.</text>
</comment>